<evidence type="ECO:0000313" key="1">
    <source>
        <dbReference type="EMBL" id="AMP12359.1"/>
    </source>
</evidence>
<keyword evidence="2" id="KW-1185">Reference proteome</keyword>
<dbReference type="Proteomes" id="UP000074914">
    <property type="component" value="Chromosome"/>
</dbReference>
<accession>A0ABN4M458</accession>
<sequence length="40" mass="4276">MADECAAGFRVKNNRIVLRGGELFDTGISSGAESQLSIFD</sequence>
<protein>
    <submittedName>
        <fullName evidence="1">Uncharacterized protein</fullName>
    </submittedName>
</protein>
<name>A0ABN4M458_9BURK</name>
<evidence type="ECO:0000313" key="2">
    <source>
        <dbReference type="Proteomes" id="UP000074914"/>
    </source>
</evidence>
<organism evidence="1 2">
    <name type="scientific">Collimonas pratensis</name>
    <dbReference type="NCBI Taxonomy" id="279113"/>
    <lineage>
        <taxon>Bacteria</taxon>
        <taxon>Pseudomonadati</taxon>
        <taxon>Pseudomonadota</taxon>
        <taxon>Betaproteobacteria</taxon>
        <taxon>Burkholderiales</taxon>
        <taxon>Oxalobacteraceae</taxon>
        <taxon>Collimonas</taxon>
    </lineage>
</organism>
<reference evidence="1 2" key="1">
    <citation type="submission" date="2015-11" db="EMBL/GenBank/DDBJ databases">
        <title>Exploring the genomic traits of fungus-feeding bacterial genus Collimonas.</title>
        <authorList>
            <person name="Song C."/>
            <person name="Schmidt R."/>
            <person name="de Jager V."/>
            <person name="Krzyzanowska D."/>
            <person name="Jongedijk E."/>
            <person name="Cankar K."/>
            <person name="Beekwilder J."/>
            <person name="van Veen A."/>
            <person name="de Boer W."/>
            <person name="van Veen J.A."/>
            <person name="Garbeva P."/>
        </authorList>
    </citation>
    <scope>NUCLEOTIDE SEQUENCE [LARGE SCALE GENOMIC DNA]</scope>
    <source>
        <strain evidence="1 2">Ter291</strain>
    </source>
</reference>
<dbReference type="EMBL" id="CP013236">
    <property type="protein sequence ID" value="AMP12359.1"/>
    <property type="molecule type" value="Genomic_DNA"/>
</dbReference>
<gene>
    <name evidence="1" type="ORF">CPter291_0063</name>
</gene>
<proteinExistence type="predicted"/>